<dbReference type="Pfam" id="PF03413">
    <property type="entry name" value="PepSY"/>
    <property type="match status" value="1"/>
</dbReference>
<feature type="chain" id="PRO_5032357712" evidence="1">
    <location>
        <begin position="21"/>
        <end position="115"/>
    </location>
</feature>
<reference evidence="3 4" key="1">
    <citation type="submission" date="2020-08" db="EMBL/GenBank/DDBJ databases">
        <title>Genomic Encyclopedia of Type Strains, Phase IV (KMG-IV): sequencing the most valuable type-strain genomes for metagenomic binning, comparative biology and taxonomic classification.</title>
        <authorList>
            <person name="Goeker M."/>
        </authorList>
    </citation>
    <scope>NUCLEOTIDE SEQUENCE [LARGE SCALE GENOMIC DNA]</scope>
    <source>
        <strain evidence="3 4">DSM 101730</strain>
    </source>
</reference>
<feature type="domain" description="PepSY" evidence="2">
    <location>
        <begin position="51"/>
        <end position="108"/>
    </location>
</feature>
<dbReference type="EMBL" id="JACHFM010000001">
    <property type="protein sequence ID" value="MBB5221496.1"/>
    <property type="molecule type" value="Genomic_DNA"/>
</dbReference>
<accession>A0A840SNQ3</accession>
<gene>
    <name evidence="3" type="ORF">HNP73_001417</name>
</gene>
<evidence type="ECO:0000313" key="3">
    <source>
        <dbReference type="EMBL" id="MBB5221496.1"/>
    </source>
</evidence>
<sequence>MQRPILLALALAVSPGPAITQGAAPPPGVEPGSGTTDVARARDALEQGKALPLVDILKIVQDQVDARIIEVEFEEEGDHYVYEFELITPDGRLLEAKADPVTGRILEVGEDSDDD</sequence>
<dbReference type="Proteomes" id="UP000549457">
    <property type="component" value="Unassembled WGS sequence"/>
</dbReference>
<protein>
    <submittedName>
        <fullName evidence="3">Putative membrane protein YkoI</fullName>
    </submittedName>
</protein>
<dbReference type="AlphaFoldDB" id="A0A840SNQ3"/>
<evidence type="ECO:0000256" key="1">
    <source>
        <dbReference type="SAM" id="SignalP"/>
    </source>
</evidence>
<organism evidence="3 4">
    <name type="scientific">Amaricoccus macauensis</name>
    <dbReference type="NCBI Taxonomy" id="57001"/>
    <lineage>
        <taxon>Bacteria</taxon>
        <taxon>Pseudomonadati</taxon>
        <taxon>Pseudomonadota</taxon>
        <taxon>Alphaproteobacteria</taxon>
        <taxon>Rhodobacterales</taxon>
        <taxon>Paracoccaceae</taxon>
        <taxon>Amaricoccus</taxon>
    </lineage>
</organism>
<proteinExistence type="predicted"/>
<dbReference type="Gene3D" id="3.10.450.40">
    <property type="match status" value="1"/>
</dbReference>
<comment type="caution">
    <text evidence="3">The sequence shown here is derived from an EMBL/GenBank/DDBJ whole genome shotgun (WGS) entry which is preliminary data.</text>
</comment>
<name>A0A840SNQ3_9RHOB</name>
<evidence type="ECO:0000259" key="2">
    <source>
        <dbReference type="Pfam" id="PF03413"/>
    </source>
</evidence>
<keyword evidence="1" id="KW-0732">Signal</keyword>
<dbReference type="RefSeq" id="WP_184147854.1">
    <property type="nucleotide sequence ID" value="NZ_JACHFM010000001.1"/>
</dbReference>
<feature type="signal peptide" evidence="1">
    <location>
        <begin position="1"/>
        <end position="20"/>
    </location>
</feature>
<dbReference type="InterPro" id="IPR025711">
    <property type="entry name" value="PepSY"/>
</dbReference>
<keyword evidence="4" id="KW-1185">Reference proteome</keyword>
<evidence type="ECO:0000313" key="4">
    <source>
        <dbReference type="Proteomes" id="UP000549457"/>
    </source>
</evidence>